<dbReference type="AlphaFoldDB" id="A0AAW1IME8"/>
<evidence type="ECO:0000313" key="4">
    <source>
        <dbReference type="Proteomes" id="UP001443914"/>
    </source>
</evidence>
<evidence type="ECO:0000313" key="3">
    <source>
        <dbReference type="EMBL" id="KAK9690986.1"/>
    </source>
</evidence>
<evidence type="ECO:0000256" key="2">
    <source>
        <dbReference type="ARBA" id="ARBA00022679"/>
    </source>
</evidence>
<name>A0AAW1IME8_SAPOF</name>
<evidence type="ECO:0000256" key="1">
    <source>
        <dbReference type="ARBA" id="ARBA00009861"/>
    </source>
</evidence>
<comment type="similarity">
    <text evidence="1">Belongs to the plant acyltransferase family.</text>
</comment>
<dbReference type="PANTHER" id="PTHR31147">
    <property type="entry name" value="ACYL TRANSFERASE 4"/>
    <property type="match status" value="1"/>
</dbReference>
<protein>
    <recommendedName>
        <fullName evidence="5">Benzyl alcohol O-benzoyltransferase</fullName>
    </recommendedName>
</protein>
<dbReference type="InterPro" id="IPR023213">
    <property type="entry name" value="CAT-like_dom_sf"/>
</dbReference>
<dbReference type="Gene3D" id="3.30.559.10">
    <property type="entry name" value="Chloramphenicol acetyltransferase-like domain"/>
    <property type="match status" value="2"/>
</dbReference>
<dbReference type="InterPro" id="IPR050898">
    <property type="entry name" value="Plant_acyltransferase"/>
</dbReference>
<dbReference type="GO" id="GO:0016740">
    <property type="term" value="F:transferase activity"/>
    <property type="evidence" value="ECO:0007669"/>
    <property type="project" value="UniProtKB-KW"/>
</dbReference>
<gene>
    <name evidence="3" type="ORF">RND81_09G169000</name>
</gene>
<organism evidence="3 4">
    <name type="scientific">Saponaria officinalis</name>
    <name type="common">Common soapwort</name>
    <name type="synonym">Lychnis saponaria</name>
    <dbReference type="NCBI Taxonomy" id="3572"/>
    <lineage>
        <taxon>Eukaryota</taxon>
        <taxon>Viridiplantae</taxon>
        <taxon>Streptophyta</taxon>
        <taxon>Embryophyta</taxon>
        <taxon>Tracheophyta</taxon>
        <taxon>Spermatophyta</taxon>
        <taxon>Magnoliopsida</taxon>
        <taxon>eudicotyledons</taxon>
        <taxon>Gunneridae</taxon>
        <taxon>Pentapetalae</taxon>
        <taxon>Caryophyllales</taxon>
        <taxon>Caryophyllaceae</taxon>
        <taxon>Caryophylleae</taxon>
        <taxon>Saponaria</taxon>
    </lineage>
</organism>
<proteinExistence type="inferred from homology"/>
<keyword evidence="4" id="KW-1185">Reference proteome</keyword>
<accession>A0AAW1IME8</accession>
<sequence>MTKVINNQTSLVFKVTRQAPVFVTPAQPTPYEFKELSDIDDQAGLRIHVPEIHFYRSASNMAGADPVKVIKLALSKALVPFYPLAGRLREKDGKKMVVECTGEGILFTEADAEVRLDDFNESQLHPPVPCEDELLFNVPGYDGILNSPVLLIQVTRLKCGGFVLAYRINHVIVDGTGVTQFLNAVAEYARGAEFLSVYPIWRRELVRARDPPRVTCLHREYEQIPDISIGDDLVYKPFVFGPTQIAALRRFLPAHLKSATTFELLMAVIWRSRTIALGIRPDEEVRVRVYINARHKYKNPPLPTGYYGNVIATPNAISTAGMLTQNPIGYAVELLKKVKNDVDEEYMKSLADFMSVNGKPRYTRAHTFSVSDVSRLKYDFMDFGWGPPVRGGPARGWLGAPVPGYGSFFLGSKSSEGKRVILVPMYLPPLAMDRFVKEINGYLTDCVSEQPIRSRTSSLNNGASLSFGIGVKLSANL</sequence>
<dbReference type="PANTHER" id="PTHR31147:SF66">
    <property type="entry name" value="OS05G0315700 PROTEIN"/>
    <property type="match status" value="1"/>
</dbReference>
<comment type="caution">
    <text evidence="3">The sequence shown here is derived from an EMBL/GenBank/DDBJ whole genome shotgun (WGS) entry which is preliminary data.</text>
</comment>
<keyword evidence="2" id="KW-0808">Transferase</keyword>
<dbReference type="EMBL" id="JBDFQZ010000009">
    <property type="protein sequence ID" value="KAK9690986.1"/>
    <property type="molecule type" value="Genomic_DNA"/>
</dbReference>
<evidence type="ECO:0008006" key="5">
    <source>
        <dbReference type="Google" id="ProtNLM"/>
    </source>
</evidence>
<dbReference type="Proteomes" id="UP001443914">
    <property type="component" value="Unassembled WGS sequence"/>
</dbReference>
<dbReference type="Pfam" id="PF02458">
    <property type="entry name" value="Transferase"/>
    <property type="match status" value="1"/>
</dbReference>
<reference evidence="3" key="1">
    <citation type="submission" date="2024-03" db="EMBL/GenBank/DDBJ databases">
        <title>WGS assembly of Saponaria officinalis var. Norfolk2.</title>
        <authorList>
            <person name="Jenkins J."/>
            <person name="Shu S."/>
            <person name="Grimwood J."/>
            <person name="Barry K."/>
            <person name="Goodstein D."/>
            <person name="Schmutz J."/>
            <person name="Leebens-Mack J."/>
            <person name="Osbourn A."/>
        </authorList>
    </citation>
    <scope>NUCLEOTIDE SEQUENCE [LARGE SCALE GENOMIC DNA]</scope>
    <source>
        <strain evidence="3">JIC</strain>
    </source>
</reference>